<evidence type="ECO:0000256" key="1">
    <source>
        <dbReference type="ARBA" id="ARBA00005869"/>
    </source>
</evidence>
<dbReference type="HOGENOM" id="CLU_018202_0_1_1"/>
<feature type="compositionally biased region" description="Polar residues" evidence="6">
    <location>
        <begin position="45"/>
        <end position="59"/>
    </location>
</feature>
<dbReference type="RefSeq" id="XP_029754598.1">
    <property type="nucleotide sequence ID" value="XM_029902319.1"/>
</dbReference>
<dbReference type="GO" id="GO:0005739">
    <property type="term" value="C:mitochondrion"/>
    <property type="evidence" value="ECO:0007669"/>
    <property type="project" value="TreeGrafter"/>
</dbReference>
<evidence type="ECO:0000256" key="7">
    <source>
        <dbReference type="SAM" id="Phobius"/>
    </source>
</evidence>
<evidence type="ECO:0000256" key="5">
    <source>
        <dbReference type="RuleBase" id="RU364054"/>
    </source>
</evidence>
<reference evidence="9 10" key="1">
    <citation type="journal article" date="2014" name="BMC Genomics">
        <title>Genome sequencing of four Aureobasidium pullulans varieties: biotechnological potential, stress tolerance, and description of new species.</title>
        <authorList>
            <person name="Gostin Ar C."/>
            <person name="Ohm R.A."/>
            <person name="Kogej T."/>
            <person name="Sonjak S."/>
            <person name="Turk M."/>
            <person name="Zajc J."/>
            <person name="Zalar P."/>
            <person name="Grube M."/>
            <person name="Sun H."/>
            <person name="Han J."/>
            <person name="Sharma A."/>
            <person name="Chiniquy J."/>
            <person name="Ngan C.Y."/>
            <person name="Lipzen A."/>
            <person name="Barry K."/>
            <person name="Grigoriev I.V."/>
            <person name="Gunde-Cimerman N."/>
        </authorList>
    </citation>
    <scope>NUCLEOTIDE SEQUENCE [LARGE SCALE GENOMIC DNA]</scope>
    <source>
        <strain evidence="9 10">EXF-150</strain>
    </source>
</reference>
<dbReference type="Proteomes" id="UP000030706">
    <property type="component" value="Unassembled WGS sequence"/>
</dbReference>
<dbReference type="InterPro" id="IPR029041">
    <property type="entry name" value="FAD-linked_oxidoreductase-like"/>
</dbReference>
<keyword evidence="4 5" id="KW-0642">Proline metabolism</keyword>
<dbReference type="GO" id="GO:0010133">
    <property type="term" value="P:L-proline catabolic process to L-glutamate"/>
    <property type="evidence" value="ECO:0007669"/>
    <property type="project" value="TreeGrafter"/>
</dbReference>
<dbReference type="InterPro" id="IPR015659">
    <property type="entry name" value="Proline_oxidase"/>
</dbReference>
<evidence type="ECO:0000256" key="4">
    <source>
        <dbReference type="ARBA" id="ARBA00023062"/>
    </source>
</evidence>
<dbReference type="STRING" id="1043002.A0A074XUV8"/>
<sequence length="497" mass="56047">MQTLVRTTRRGAFPETGRACVIASICSRRTLLHGQTQLCRRRHNSTLLTSRQRNTSSPDAPTKPSRRTLQVIPTTTLVRSLIVLSATMLPAKLLALLIRMTKKHVGIIESIGPLRWTFKKMLYDNFCIGFRKDEILTKTQELRRIGFTGIVLANAREAQPTADTNIGSVIGDTQCEEWVENNLESVQQADPGDYVGLRFTGAGTAAAKFLADFSAVCKSHSLEEASKIYSADMEHYVAQVKRVCAAAEERRVRVLIDAESSTYQRAIDCAALQIMASFNTSHRALVLNTYQMYLKSNMDKVKLHLDHSIKYGYVLGIKMVRGAYLHTELDKQSLHVSKQRTDEAYDATVQFLLQEGKAVPWKADIMLATHNAQSVRKAFDLYTSTQNSSKQNGVPEPQIRGMTFSQLMGMADEVSMDLVNKIDIAKKEEPTRHLTEMDDTNPYPRLGVYKYTAWGSLRDCLLYILRRAEENKDAVARTQDTAFAVMRELQSRVLRRI</sequence>
<comment type="catalytic activity">
    <reaction evidence="5">
        <text>L-proline + a quinone = (S)-1-pyrroline-5-carboxylate + a quinol + H(+)</text>
        <dbReference type="Rhea" id="RHEA:23784"/>
        <dbReference type="ChEBI" id="CHEBI:15378"/>
        <dbReference type="ChEBI" id="CHEBI:17388"/>
        <dbReference type="ChEBI" id="CHEBI:24646"/>
        <dbReference type="ChEBI" id="CHEBI:60039"/>
        <dbReference type="ChEBI" id="CHEBI:132124"/>
        <dbReference type="EC" id="1.5.5.2"/>
    </reaction>
</comment>
<gene>
    <name evidence="9" type="ORF">M438DRAFT_307952</name>
</gene>
<evidence type="ECO:0000256" key="6">
    <source>
        <dbReference type="SAM" id="MobiDB-lite"/>
    </source>
</evidence>
<keyword evidence="10" id="KW-1185">Reference proteome</keyword>
<dbReference type="PANTHER" id="PTHR13914:SF0">
    <property type="entry name" value="PROLINE DEHYDROGENASE 1, MITOCHONDRIAL"/>
    <property type="match status" value="1"/>
</dbReference>
<dbReference type="EC" id="1.5.5.2" evidence="2 5"/>
<dbReference type="AlphaFoldDB" id="A0A074XUV8"/>
<evidence type="ECO:0000256" key="3">
    <source>
        <dbReference type="ARBA" id="ARBA00023002"/>
    </source>
</evidence>
<dbReference type="EMBL" id="KL585025">
    <property type="protein sequence ID" value="KEQ78411.1"/>
    <property type="molecule type" value="Genomic_DNA"/>
</dbReference>
<dbReference type="Gene3D" id="3.20.20.220">
    <property type="match status" value="1"/>
</dbReference>
<name>A0A074XUV8_AURPU</name>
<evidence type="ECO:0000256" key="2">
    <source>
        <dbReference type="ARBA" id="ARBA00012695"/>
    </source>
</evidence>
<keyword evidence="7" id="KW-0812">Transmembrane</keyword>
<comment type="cofactor">
    <cofactor evidence="5">
        <name>FAD</name>
        <dbReference type="ChEBI" id="CHEBI:57692"/>
    </cofactor>
</comment>
<dbReference type="Pfam" id="PF01619">
    <property type="entry name" value="Pro_dh"/>
    <property type="match status" value="1"/>
</dbReference>
<dbReference type="InterPro" id="IPR002872">
    <property type="entry name" value="Proline_DH_dom"/>
</dbReference>
<feature type="region of interest" description="Disordered" evidence="6">
    <location>
        <begin position="43"/>
        <end position="66"/>
    </location>
</feature>
<keyword evidence="5" id="KW-0285">Flavoprotein</keyword>
<keyword evidence="7" id="KW-0472">Membrane</keyword>
<comment type="similarity">
    <text evidence="1 5">Belongs to the proline oxidase family.</text>
</comment>
<dbReference type="GO" id="GO:0071949">
    <property type="term" value="F:FAD binding"/>
    <property type="evidence" value="ECO:0007669"/>
    <property type="project" value="TreeGrafter"/>
</dbReference>
<dbReference type="SUPFAM" id="SSF51730">
    <property type="entry name" value="FAD-linked oxidoreductase"/>
    <property type="match status" value="1"/>
</dbReference>
<accession>A0A074XUV8</accession>
<keyword evidence="3 5" id="KW-0560">Oxidoreductase</keyword>
<evidence type="ECO:0000313" key="9">
    <source>
        <dbReference type="EMBL" id="KEQ78411.1"/>
    </source>
</evidence>
<feature type="domain" description="Proline dehydrogenase" evidence="8">
    <location>
        <begin position="215"/>
        <end position="478"/>
    </location>
</feature>
<keyword evidence="7" id="KW-1133">Transmembrane helix</keyword>
<dbReference type="GO" id="GO:0004657">
    <property type="term" value="F:proline dehydrogenase activity"/>
    <property type="evidence" value="ECO:0007669"/>
    <property type="project" value="UniProtKB-EC"/>
</dbReference>
<keyword evidence="5" id="KW-0274">FAD</keyword>
<protein>
    <recommendedName>
        <fullName evidence="2 5">Proline dehydrogenase</fullName>
        <ecNumber evidence="2 5">1.5.5.2</ecNumber>
    </recommendedName>
</protein>
<proteinExistence type="inferred from homology"/>
<comment type="function">
    <text evidence="5">Converts proline to delta-1-pyrroline-5-carboxylate.</text>
</comment>
<evidence type="ECO:0000259" key="8">
    <source>
        <dbReference type="Pfam" id="PF01619"/>
    </source>
</evidence>
<feature type="transmembrane region" description="Helical" evidence="7">
    <location>
        <begin position="76"/>
        <end position="98"/>
    </location>
</feature>
<dbReference type="PANTHER" id="PTHR13914">
    <property type="entry name" value="PROLINE OXIDASE"/>
    <property type="match status" value="1"/>
</dbReference>
<organism evidence="9 10">
    <name type="scientific">Aureobasidium pullulans EXF-150</name>
    <dbReference type="NCBI Taxonomy" id="1043002"/>
    <lineage>
        <taxon>Eukaryota</taxon>
        <taxon>Fungi</taxon>
        <taxon>Dikarya</taxon>
        <taxon>Ascomycota</taxon>
        <taxon>Pezizomycotina</taxon>
        <taxon>Dothideomycetes</taxon>
        <taxon>Dothideomycetidae</taxon>
        <taxon>Dothideales</taxon>
        <taxon>Saccotheciaceae</taxon>
        <taxon>Aureobasidium</taxon>
    </lineage>
</organism>
<dbReference type="OrthoDB" id="5464at2759"/>
<dbReference type="GeneID" id="40744625"/>
<evidence type="ECO:0000313" key="10">
    <source>
        <dbReference type="Proteomes" id="UP000030706"/>
    </source>
</evidence>